<dbReference type="SUPFAM" id="SSF52172">
    <property type="entry name" value="CheY-like"/>
    <property type="match status" value="1"/>
</dbReference>
<organism evidence="4 5">
    <name type="scientific">Paralabilibaculum antarcticum</name>
    <dbReference type="NCBI Taxonomy" id="2912572"/>
    <lineage>
        <taxon>Bacteria</taxon>
        <taxon>Pseudomonadati</taxon>
        <taxon>Bacteroidota</taxon>
        <taxon>Bacteroidia</taxon>
        <taxon>Marinilabiliales</taxon>
        <taxon>Marinifilaceae</taxon>
        <taxon>Paralabilibaculum</taxon>
    </lineage>
</organism>
<protein>
    <submittedName>
        <fullName evidence="4">Response regulator transcription factor</fullName>
    </submittedName>
</protein>
<dbReference type="PROSITE" id="PS50110">
    <property type="entry name" value="RESPONSE_REGULATORY"/>
    <property type="match status" value="1"/>
</dbReference>
<proteinExistence type="predicted"/>
<dbReference type="SMART" id="SM00850">
    <property type="entry name" value="LytTR"/>
    <property type="match status" value="1"/>
</dbReference>
<feature type="modified residue" description="4-aspartylphosphate" evidence="1">
    <location>
        <position position="57"/>
    </location>
</feature>
<accession>A0ABT5VYH8</accession>
<feature type="domain" description="HTH LytTR-type" evidence="3">
    <location>
        <begin position="139"/>
        <end position="237"/>
    </location>
</feature>
<evidence type="ECO:0000259" key="3">
    <source>
        <dbReference type="PROSITE" id="PS50930"/>
    </source>
</evidence>
<dbReference type="Pfam" id="PF00072">
    <property type="entry name" value="Response_reg"/>
    <property type="match status" value="1"/>
</dbReference>
<dbReference type="InterPro" id="IPR001789">
    <property type="entry name" value="Sig_transdc_resp-reg_receiver"/>
</dbReference>
<keyword evidence="1" id="KW-0597">Phosphoprotein</keyword>
<dbReference type="Gene3D" id="2.40.50.1020">
    <property type="entry name" value="LytTr DNA-binding domain"/>
    <property type="match status" value="1"/>
</dbReference>
<keyword evidence="5" id="KW-1185">Reference proteome</keyword>
<dbReference type="Gene3D" id="3.40.50.2300">
    <property type="match status" value="1"/>
</dbReference>
<evidence type="ECO:0000256" key="1">
    <source>
        <dbReference type="PROSITE-ProRule" id="PRU00169"/>
    </source>
</evidence>
<dbReference type="InterPro" id="IPR007492">
    <property type="entry name" value="LytTR_DNA-bd_dom"/>
</dbReference>
<evidence type="ECO:0000259" key="2">
    <source>
        <dbReference type="PROSITE" id="PS50110"/>
    </source>
</evidence>
<reference evidence="4 5" key="1">
    <citation type="submission" date="2022-01" db="EMBL/GenBank/DDBJ databases">
        <title>Labilibaculum sp. nov, a marine bacterium isolated from Antarctica.</title>
        <authorList>
            <person name="Dai W."/>
        </authorList>
    </citation>
    <scope>NUCLEOTIDE SEQUENCE [LARGE SCALE GENOMIC DNA]</scope>
    <source>
        <strain evidence="4 5">DW002</strain>
    </source>
</reference>
<dbReference type="SMART" id="SM00448">
    <property type="entry name" value="REC"/>
    <property type="match status" value="1"/>
</dbReference>
<evidence type="ECO:0000313" key="5">
    <source>
        <dbReference type="Proteomes" id="UP001528920"/>
    </source>
</evidence>
<comment type="caution">
    <text evidence="4">The sequence shown here is derived from an EMBL/GenBank/DDBJ whole genome shotgun (WGS) entry which is preliminary data.</text>
</comment>
<dbReference type="RefSeq" id="WP_275111792.1">
    <property type="nucleotide sequence ID" value="NZ_JAKJSC010000011.1"/>
</dbReference>
<gene>
    <name evidence="4" type="ORF">L3049_20920</name>
</gene>
<dbReference type="PROSITE" id="PS50930">
    <property type="entry name" value="HTH_LYTTR"/>
    <property type="match status" value="1"/>
</dbReference>
<dbReference type="Proteomes" id="UP001528920">
    <property type="component" value="Unassembled WGS sequence"/>
</dbReference>
<dbReference type="Pfam" id="PF04397">
    <property type="entry name" value="LytTR"/>
    <property type="match status" value="1"/>
</dbReference>
<dbReference type="EMBL" id="JAKJSC010000011">
    <property type="protein sequence ID" value="MDE5420461.1"/>
    <property type="molecule type" value="Genomic_DNA"/>
</dbReference>
<dbReference type="PANTHER" id="PTHR37299">
    <property type="entry name" value="TRANSCRIPTIONAL REGULATOR-RELATED"/>
    <property type="match status" value="1"/>
</dbReference>
<sequence length="239" mass="27604">MTKLINCLIVDDEPVAREIIENHLRKISHIRVLASCKNAIEAFKEISAHQVDLIFLDINMPEISGLLFAKSINKNIKVIFTTAYREYAVEGFDLQAVDYLLKPISFDRLLQAVNKFMGESTPIQTDISAEIIEEKSDFIFVRSDRKMIKLNFSDVNYIESFSDYIKIHLDDKTILTRETISSIEAKLPQNDFLRIHRSYIVSFSKIESFTNECIEVKNKTLPISRSYKNDVIARLSMKN</sequence>
<dbReference type="PANTHER" id="PTHR37299:SF1">
    <property type="entry name" value="STAGE 0 SPORULATION PROTEIN A HOMOLOG"/>
    <property type="match status" value="1"/>
</dbReference>
<feature type="domain" description="Response regulatory" evidence="2">
    <location>
        <begin position="6"/>
        <end position="117"/>
    </location>
</feature>
<dbReference type="InterPro" id="IPR046947">
    <property type="entry name" value="LytR-like"/>
</dbReference>
<name>A0ABT5VYH8_9BACT</name>
<evidence type="ECO:0000313" key="4">
    <source>
        <dbReference type="EMBL" id="MDE5420461.1"/>
    </source>
</evidence>
<dbReference type="InterPro" id="IPR011006">
    <property type="entry name" value="CheY-like_superfamily"/>
</dbReference>